<dbReference type="InterPro" id="IPR014238">
    <property type="entry name" value="Spore_YlmC/YmxH"/>
</dbReference>
<organism evidence="2 3">
    <name type="scientific">Fictibacillus enclensis</name>
    <dbReference type="NCBI Taxonomy" id="1017270"/>
    <lineage>
        <taxon>Bacteria</taxon>
        <taxon>Bacillati</taxon>
        <taxon>Bacillota</taxon>
        <taxon>Bacilli</taxon>
        <taxon>Bacillales</taxon>
        <taxon>Fictibacillaceae</taxon>
        <taxon>Fictibacillus</taxon>
    </lineage>
</organism>
<feature type="domain" description="PRC-barrel" evidence="1">
    <location>
        <begin position="2"/>
        <end position="79"/>
    </location>
</feature>
<keyword evidence="3" id="KW-1185">Reference proteome</keyword>
<dbReference type="AlphaFoldDB" id="A0A0V8JDH9"/>
<evidence type="ECO:0000313" key="3">
    <source>
        <dbReference type="Proteomes" id="UP000054099"/>
    </source>
</evidence>
<evidence type="ECO:0000259" key="1">
    <source>
        <dbReference type="Pfam" id="PF05239"/>
    </source>
</evidence>
<dbReference type="PANTHER" id="PTHR40061:SF1">
    <property type="entry name" value="SPORULATION PROTEIN YLMC-RELATED"/>
    <property type="match status" value="1"/>
</dbReference>
<dbReference type="InterPro" id="IPR027275">
    <property type="entry name" value="PRC-brl_dom"/>
</dbReference>
<name>A0A0V8JDH9_9BACL</name>
<accession>A0A0V8JDH9</accession>
<dbReference type="Proteomes" id="UP000054099">
    <property type="component" value="Unassembled WGS sequence"/>
</dbReference>
<dbReference type="RefSeq" id="WP_061969283.1">
    <property type="nucleotide sequence ID" value="NZ_CP126109.1"/>
</dbReference>
<protein>
    <recommendedName>
        <fullName evidence="1">PRC-barrel domain-containing protein</fullName>
    </recommendedName>
</protein>
<proteinExistence type="predicted"/>
<dbReference type="OrthoDB" id="6024937at2"/>
<dbReference type="Pfam" id="PF05239">
    <property type="entry name" value="PRC"/>
    <property type="match status" value="1"/>
</dbReference>
<evidence type="ECO:0000313" key="2">
    <source>
        <dbReference type="EMBL" id="KSU84996.1"/>
    </source>
</evidence>
<dbReference type="SUPFAM" id="SSF50346">
    <property type="entry name" value="PRC-barrel domain"/>
    <property type="match status" value="1"/>
</dbReference>
<reference evidence="2 3" key="1">
    <citation type="journal article" date="2014" name="Antonie Van Leeuwenhoek">
        <title>Fictibacillus enclensis sp. nov., isolated from marine sediment.</title>
        <authorList>
            <person name="Dastager S.G."/>
            <person name="Mawlankar R."/>
            <person name="Srinivasan K."/>
            <person name="Tang S.K."/>
            <person name="Lee J.C."/>
            <person name="Ramana V.V."/>
            <person name="Shouche Y.S."/>
        </authorList>
    </citation>
    <scope>NUCLEOTIDE SEQUENCE [LARGE SCALE GENOMIC DNA]</scope>
    <source>
        <strain evidence="2 3">NIO-1003</strain>
    </source>
</reference>
<sequence length="95" mass="10732">MIKISDFQVKDVVNMSNGKKLGHIADLEINLNTGKIEALIIPGPGKMLGFFARESDIVIPWRNIVKIGTDVILVRYMDAQEATEYIKEPFDQLKK</sequence>
<dbReference type="EMBL" id="LNQN01000001">
    <property type="protein sequence ID" value="KSU84996.1"/>
    <property type="molecule type" value="Genomic_DNA"/>
</dbReference>
<dbReference type="PANTHER" id="PTHR40061">
    <property type="entry name" value="SPORULATION PROTEIN YLMC-RELATED"/>
    <property type="match status" value="1"/>
</dbReference>
<dbReference type="Gene3D" id="2.30.30.240">
    <property type="entry name" value="PRC-barrel domain"/>
    <property type="match status" value="1"/>
</dbReference>
<dbReference type="NCBIfam" id="TIGR02888">
    <property type="entry name" value="spore_YlmC_YmxH"/>
    <property type="match status" value="1"/>
</dbReference>
<comment type="caution">
    <text evidence="2">The sequence shown here is derived from an EMBL/GenBank/DDBJ whole genome shotgun (WGS) entry which is preliminary data.</text>
</comment>
<dbReference type="InterPro" id="IPR011033">
    <property type="entry name" value="PRC_barrel-like_sf"/>
</dbReference>
<gene>
    <name evidence="2" type="ORF">AS030_05585</name>
</gene>